<name>A0A1B7TB65_9ASCO</name>
<sequence>MLSNLHKYQVLTNTLKPVNKINATTYRKYAFVRKYEDVKEKLNTNKKWRNQKEFKNFSIYKYTPIDSKALTHKVIEKGDMILEDGVRTKVDAHKYVKSKLDQFLGPNKEGRLTHQKTTQFLRGAGEGWNPKGKKLTVMEMEEIRAMKKEFDEEFASNEGDAGLEGDKQKFNYYAVARSYGVSYEAVKRILATKGHYNKSPIALEKRLARDAKRAIESVQYKVKKHERKS</sequence>
<gene>
    <name evidence="1" type="ORF">HANVADRAFT_53531</name>
</gene>
<dbReference type="OrthoDB" id="5578174at2759"/>
<comment type="caution">
    <text evidence="1">The sequence shown here is derived from an EMBL/GenBank/DDBJ whole genome shotgun (WGS) entry which is preliminary data.</text>
</comment>
<dbReference type="Proteomes" id="UP000092321">
    <property type="component" value="Unassembled WGS sequence"/>
</dbReference>
<accession>A0A1B7TB65</accession>
<keyword evidence="2" id="KW-1185">Reference proteome</keyword>
<organism evidence="1 2">
    <name type="scientific">Hanseniaspora valbyensis NRRL Y-1626</name>
    <dbReference type="NCBI Taxonomy" id="766949"/>
    <lineage>
        <taxon>Eukaryota</taxon>
        <taxon>Fungi</taxon>
        <taxon>Dikarya</taxon>
        <taxon>Ascomycota</taxon>
        <taxon>Saccharomycotina</taxon>
        <taxon>Saccharomycetes</taxon>
        <taxon>Saccharomycodales</taxon>
        <taxon>Saccharomycodaceae</taxon>
        <taxon>Hanseniaspora</taxon>
    </lineage>
</organism>
<proteinExistence type="predicted"/>
<protein>
    <submittedName>
        <fullName evidence="1">Uncharacterized protein</fullName>
    </submittedName>
</protein>
<dbReference type="AlphaFoldDB" id="A0A1B7TB65"/>
<reference evidence="2" key="1">
    <citation type="journal article" date="2016" name="Proc. Natl. Acad. Sci. U.S.A.">
        <title>Comparative genomics of biotechnologically important yeasts.</title>
        <authorList>
            <person name="Riley R."/>
            <person name="Haridas S."/>
            <person name="Wolfe K.H."/>
            <person name="Lopes M.R."/>
            <person name="Hittinger C.T."/>
            <person name="Goeker M."/>
            <person name="Salamov A.A."/>
            <person name="Wisecaver J.H."/>
            <person name="Long T.M."/>
            <person name="Calvey C.H."/>
            <person name="Aerts A.L."/>
            <person name="Barry K.W."/>
            <person name="Choi C."/>
            <person name="Clum A."/>
            <person name="Coughlan A.Y."/>
            <person name="Deshpande S."/>
            <person name="Douglass A.P."/>
            <person name="Hanson S.J."/>
            <person name="Klenk H.-P."/>
            <person name="LaButti K.M."/>
            <person name="Lapidus A."/>
            <person name="Lindquist E.A."/>
            <person name="Lipzen A.M."/>
            <person name="Meier-Kolthoff J.P."/>
            <person name="Ohm R.A."/>
            <person name="Otillar R.P."/>
            <person name="Pangilinan J.L."/>
            <person name="Peng Y."/>
            <person name="Rokas A."/>
            <person name="Rosa C.A."/>
            <person name="Scheuner C."/>
            <person name="Sibirny A.A."/>
            <person name="Slot J.C."/>
            <person name="Stielow J.B."/>
            <person name="Sun H."/>
            <person name="Kurtzman C.P."/>
            <person name="Blackwell M."/>
            <person name="Grigoriev I.V."/>
            <person name="Jeffries T.W."/>
        </authorList>
    </citation>
    <scope>NUCLEOTIDE SEQUENCE [LARGE SCALE GENOMIC DNA]</scope>
    <source>
        <strain evidence="2">NRRL Y-1626</strain>
    </source>
</reference>
<evidence type="ECO:0000313" key="2">
    <source>
        <dbReference type="Proteomes" id="UP000092321"/>
    </source>
</evidence>
<dbReference type="EMBL" id="LXPE01000031">
    <property type="protein sequence ID" value="OBA25960.1"/>
    <property type="molecule type" value="Genomic_DNA"/>
</dbReference>
<evidence type="ECO:0000313" key="1">
    <source>
        <dbReference type="EMBL" id="OBA25960.1"/>
    </source>
</evidence>